<proteinExistence type="predicted"/>
<gene>
    <name evidence="8" type="ORF">ROTO_05800</name>
</gene>
<evidence type="ECO:0000313" key="8">
    <source>
        <dbReference type="EMBL" id="KNX42933.1"/>
    </source>
</evidence>
<keyword evidence="6" id="KW-0732">Signal</keyword>
<dbReference type="Pfam" id="PF13103">
    <property type="entry name" value="TonB_2"/>
    <property type="match status" value="1"/>
</dbReference>
<dbReference type="SUPFAM" id="SSF74653">
    <property type="entry name" value="TolA/TonB C-terminal domain"/>
    <property type="match status" value="1"/>
</dbReference>
<accession>A0A0L6CZQ8</accession>
<organism evidence="8 9">
    <name type="scientific">Roseovarius tolerans</name>
    <dbReference type="NCBI Taxonomy" id="74031"/>
    <lineage>
        <taxon>Bacteria</taxon>
        <taxon>Pseudomonadati</taxon>
        <taxon>Pseudomonadota</taxon>
        <taxon>Alphaproteobacteria</taxon>
        <taxon>Rhodobacterales</taxon>
        <taxon>Roseobacteraceae</taxon>
        <taxon>Roseovarius</taxon>
    </lineage>
</organism>
<dbReference type="InterPro" id="IPR006260">
    <property type="entry name" value="TonB/TolA_C"/>
</dbReference>
<keyword evidence="4" id="KW-0472">Membrane</keyword>
<feature type="compositionally biased region" description="Low complexity" evidence="5">
    <location>
        <begin position="104"/>
        <end position="114"/>
    </location>
</feature>
<evidence type="ECO:0000256" key="6">
    <source>
        <dbReference type="SAM" id="SignalP"/>
    </source>
</evidence>
<evidence type="ECO:0000256" key="3">
    <source>
        <dbReference type="ARBA" id="ARBA00022989"/>
    </source>
</evidence>
<feature type="chain" id="PRO_5005563290" evidence="6">
    <location>
        <begin position="20"/>
        <end position="321"/>
    </location>
</feature>
<evidence type="ECO:0000256" key="2">
    <source>
        <dbReference type="ARBA" id="ARBA00022692"/>
    </source>
</evidence>
<feature type="signal peptide" evidence="6">
    <location>
        <begin position="1"/>
        <end position="19"/>
    </location>
</feature>
<evidence type="ECO:0000256" key="4">
    <source>
        <dbReference type="ARBA" id="ARBA00023136"/>
    </source>
</evidence>
<dbReference type="AlphaFoldDB" id="A0A0L6CZQ8"/>
<keyword evidence="3" id="KW-1133">Transmembrane helix</keyword>
<protein>
    <submittedName>
        <fullName evidence="8">Gram-negative bacterial tonB protein</fullName>
    </submittedName>
</protein>
<dbReference type="InterPro" id="IPR037682">
    <property type="entry name" value="TonB_C"/>
</dbReference>
<evidence type="ECO:0000313" key="9">
    <source>
        <dbReference type="Proteomes" id="UP000037046"/>
    </source>
</evidence>
<feature type="region of interest" description="Disordered" evidence="5">
    <location>
        <begin position="66"/>
        <end position="228"/>
    </location>
</feature>
<dbReference type="GO" id="GO:0016020">
    <property type="term" value="C:membrane"/>
    <property type="evidence" value="ECO:0007669"/>
    <property type="project" value="UniProtKB-SubCell"/>
</dbReference>
<reference evidence="9" key="1">
    <citation type="submission" date="2015-07" db="EMBL/GenBank/DDBJ databases">
        <title>Draft Genome Sequence of Roseovarius tolerans EL-164, a producer of N-Acylated Alanine Methyl Esters (NAMEs).</title>
        <authorList>
            <person name="Voget S."/>
            <person name="Bruns H."/>
            <person name="Wagner-Doebler I."/>
            <person name="Schulz S."/>
            <person name="Daniel R."/>
        </authorList>
    </citation>
    <scope>NUCLEOTIDE SEQUENCE [LARGE SCALE GENOMIC DNA]</scope>
    <source>
        <strain evidence="9">EL-164</strain>
    </source>
</reference>
<feature type="region of interest" description="Disordered" evidence="5">
    <location>
        <begin position="26"/>
        <end position="47"/>
    </location>
</feature>
<evidence type="ECO:0000256" key="5">
    <source>
        <dbReference type="SAM" id="MobiDB-lite"/>
    </source>
</evidence>
<feature type="domain" description="TonB C-terminal" evidence="7">
    <location>
        <begin position="232"/>
        <end position="321"/>
    </location>
</feature>
<dbReference type="OrthoDB" id="7722272at2"/>
<dbReference type="Gene3D" id="3.30.1150.10">
    <property type="match status" value="1"/>
</dbReference>
<comment type="subcellular location">
    <subcellularLocation>
        <location evidence="1">Membrane</location>
        <topology evidence="1">Single-pass membrane protein</topology>
    </subcellularLocation>
</comment>
<keyword evidence="9" id="KW-1185">Reference proteome</keyword>
<dbReference type="PATRIC" id="fig|74031.6.peg.596"/>
<keyword evidence="2" id="KW-0812">Transmembrane</keyword>
<dbReference type="RefSeq" id="WP_050661516.1">
    <property type="nucleotide sequence ID" value="NZ_CP118494.1"/>
</dbReference>
<evidence type="ECO:0000256" key="1">
    <source>
        <dbReference type="ARBA" id="ARBA00004167"/>
    </source>
</evidence>
<dbReference type="Proteomes" id="UP000037046">
    <property type="component" value="Unassembled WGS sequence"/>
</dbReference>
<feature type="compositionally biased region" description="Polar residues" evidence="5">
    <location>
        <begin position="156"/>
        <end position="166"/>
    </location>
</feature>
<evidence type="ECO:0000259" key="7">
    <source>
        <dbReference type="PROSITE" id="PS52015"/>
    </source>
</evidence>
<comment type="caution">
    <text evidence="8">The sequence shown here is derived from an EMBL/GenBank/DDBJ whole genome shotgun (WGS) entry which is preliminary data.</text>
</comment>
<sequence>MIRGLEFTGFLALAAAVHAGVWTAAPGGSSGAGGAQGSESVTLEASSPQMAALVEAWQQPVELTQEAAQPISPPRPDATPVGLRPDTAPRSGPAPTAPQIAAHAPDLPAVEAAPLPLPTPELSDRAPQPTAPNPQADHTRPTAMAEQAPARATMTARLSSPTQTDALPQADTAPAPSRKRPTARPERPSPKPAQSSPARPKEVARGDGGQKAGGAARTAPATTLDPAARNSLMAQWGGSIRSRIERQKRYPRGTRSSGTVHLALTVSGNGRLMAVRVRQSSGDRALDTAAVKAVQGARLPAKPARLPGDSHSFNLPVAFRR</sequence>
<dbReference type="PROSITE" id="PS52015">
    <property type="entry name" value="TONB_CTD"/>
    <property type="match status" value="1"/>
</dbReference>
<dbReference type="STRING" id="74031.SAMN04488077_110100"/>
<name>A0A0L6CZQ8_9RHOB</name>
<dbReference type="EMBL" id="LGVV01000004">
    <property type="protein sequence ID" value="KNX42933.1"/>
    <property type="molecule type" value="Genomic_DNA"/>
</dbReference>
<dbReference type="GO" id="GO:0055085">
    <property type="term" value="P:transmembrane transport"/>
    <property type="evidence" value="ECO:0007669"/>
    <property type="project" value="InterPro"/>
</dbReference>
<feature type="compositionally biased region" description="Low complexity" evidence="5">
    <location>
        <begin position="213"/>
        <end position="223"/>
    </location>
</feature>
<dbReference type="NCBIfam" id="TIGR01352">
    <property type="entry name" value="tonB_Cterm"/>
    <property type="match status" value="1"/>
</dbReference>